<organism evidence="2">
    <name type="scientific">Siphoviridae sp. ctAFE3</name>
    <dbReference type="NCBI Taxonomy" id="2827796"/>
    <lineage>
        <taxon>Viruses</taxon>
        <taxon>Duplodnaviria</taxon>
        <taxon>Heunggongvirae</taxon>
        <taxon>Uroviricota</taxon>
        <taxon>Caudoviricetes</taxon>
    </lineage>
</organism>
<keyword evidence="1" id="KW-1133">Transmembrane helix</keyword>
<proteinExistence type="predicted"/>
<feature type="transmembrane region" description="Helical" evidence="1">
    <location>
        <begin position="29"/>
        <end position="47"/>
    </location>
</feature>
<keyword evidence="1" id="KW-0812">Transmembrane</keyword>
<reference evidence="2" key="1">
    <citation type="journal article" date="2021" name="Proc. Natl. Acad. Sci. U.S.A.">
        <title>A Catalog of Tens of Thousands of Viruses from Human Metagenomes Reveals Hidden Associations with Chronic Diseases.</title>
        <authorList>
            <person name="Tisza M.J."/>
            <person name="Buck C.B."/>
        </authorList>
    </citation>
    <scope>NUCLEOTIDE SEQUENCE</scope>
    <source>
        <strain evidence="2">CtAFE3</strain>
    </source>
</reference>
<keyword evidence="1" id="KW-0472">Membrane</keyword>
<protein>
    <submittedName>
        <fullName evidence="2">Uncharacterized protein</fullName>
    </submittedName>
</protein>
<accession>A0A8S5S7N3</accession>
<sequence>MGKYLKGYVLSFISMILLNMIFHVKTSHFQVTILTIIWGVLSICDVIENTVRYKNHYNMIDEFHRALMKKIELQEKLRGK</sequence>
<evidence type="ECO:0000256" key="1">
    <source>
        <dbReference type="SAM" id="Phobius"/>
    </source>
</evidence>
<name>A0A8S5S7N3_9CAUD</name>
<evidence type="ECO:0000313" key="2">
    <source>
        <dbReference type="EMBL" id="DAF46687.1"/>
    </source>
</evidence>
<dbReference type="EMBL" id="BK032542">
    <property type="protein sequence ID" value="DAF46687.1"/>
    <property type="molecule type" value="Genomic_DNA"/>
</dbReference>
<feature type="transmembrane region" description="Helical" evidence="1">
    <location>
        <begin position="7"/>
        <end position="23"/>
    </location>
</feature>